<organism evidence="9 10">
    <name type="scientific">Parapedobacter koreensis</name>
    <dbReference type="NCBI Taxonomy" id="332977"/>
    <lineage>
        <taxon>Bacteria</taxon>
        <taxon>Pseudomonadati</taxon>
        <taxon>Bacteroidota</taxon>
        <taxon>Sphingobacteriia</taxon>
        <taxon>Sphingobacteriales</taxon>
        <taxon>Sphingobacteriaceae</taxon>
        <taxon>Parapedobacter</taxon>
    </lineage>
</organism>
<evidence type="ECO:0000256" key="5">
    <source>
        <dbReference type="ARBA" id="ARBA00022801"/>
    </source>
</evidence>
<keyword evidence="2" id="KW-1277">Toxin-antitoxin system</keyword>
<dbReference type="Pfam" id="PF01850">
    <property type="entry name" value="PIN"/>
    <property type="match status" value="1"/>
</dbReference>
<keyword evidence="6" id="KW-0460">Magnesium</keyword>
<dbReference type="GO" id="GO:0016787">
    <property type="term" value="F:hydrolase activity"/>
    <property type="evidence" value="ECO:0007669"/>
    <property type="project" value="UniProtKB-KW"/>
</dbReference>
<dbReference type="PANTHER" id="PTHR33653">
    <property type="entry name" value="RIBONUCLEASE VAPC2"/>
    <property type="match status" value="1"/>
</dbReference>
<accession>A0A1H7P2E9</accession>
<dbReference type="CDD" id="cd18738">
    <property type="entry name" value="PIN_VapC4-5_FitB-like"/>
    <property type="match status" value="1"/>
</dbReference>
<keyword evidence="5" id="KW-0378">Hydrolase</keyword>
<evidence type="ECO:0000313" key="10">
    <source>
        <dbReference type="Proteomes" id="UP000198916"/>
    </source>
</evidence>
<evidence type="ECO:0000256" key="3">
    <source>
        <dbReference type="ARBA" id="ARBA00022722"/>
    </source>
</evidence>
<evidence type="ECO:0000256" key="2">
    <source>
        <dbReference type="ARBA" id="ARBA00022649"/>
    </source>
</evidence>
<comment type="cofactor">
    <cofactor evidence="1">
        <name>Mg(2+)</name>
        <dbReference type="ChEBI" id="CHEBI:18420"/>
    </cofactor>
</comment>
<dbReference type="Gene3D" id="3.40.50.1010">
    <property type="entry name" value="5'-nuclease"/>
    <property type="match status" value="1"/>
</dbReference>
<dbReference type="InterPro" id="IPR050556">
    <property type="entry name" value="Type_II_TA_system_RNase"/>
</dbReference>
<comment type="similarity">
    <text evidence="7">Belongs to the PINc/VapC protein family.</text>
</comment>
<dbReference type="Proteomes" id="UP000198916">
    <property type="component" value="Unassembled WGS sequence"/>
</dbReference>
<evidence type="ECO:0000256" key="7">
    <source>
        <dbReference type="ARBA" id="ARBA00038093"/>
    </source>
</evidence>
<evidence type="ECO:0000259" key="8">
    <source>
        <dbReference type="Pfam" id="PF01850"/>
    </source>
</evidence>
<sequence length="131" mass="14667">MAAGYLIDTSAVIKYLNGTFPETALRFLDGVVDDESCISFVSEIELQVWTPQNSEDLLIYQQFVANSAIIGVDEYIINETVRIRKMHKIKLPDALIAATAIVNNLTLIADNDKDFLKVSGLRYSNPKNRQT</sequence>
<keyword evidence="4" id="KW-0479">Metal-binding</keyword>
<dbReference type="InterPro" id="IPR002716">
    <property type="entry name" value="PIN_dom"/>
</dbReference>
<dbReference type="SUPFAM" id="SSF88723">
    <property type="entry name" value="PIN domain-like"/>
    <property type="match status" value="1"/>
</dbReference>
<dbReference type="OrthoDB" id="676982at2"/>
<evidence type="ECO:0000256" key="1">
    <source>
        <dbReference type="ARBA" id="ARBA00001946"/>
    </source>
</evidence>
<evidence type="ECO:0000313" key="9">
    <source>
        <dbReference type="EMBL" id="SEL29796.1"/>
    </source>
</evidence>
<keyword evidence="10" id="KW-1185">Reference proteome</keyword>
<dbReference type="InterPro" id="IPR029060">
    <property type="entry name" value="PIN-like_dom_sf"/>
</dbReference>
<evidence type="ECO:0000256" key="4">
    <source>
        <dbReference type="ARBA" id="ARBA00022723"/>
    </source>
</evidence>
<proteinExistence type="inferred from homology"/>
<keyword evidence="3" id="KW-0540">Nuclease</keyword>
<dbReference type="STRING" id="332977.SAMN05421740_104183"/>
<dbReference type="GO" id="GO:0046872">
    <property type="term" value="F:metal ion binding"/>
    <property type="evidence" value="ECO:0007669"/>
    <property type="project" value="UniProtKB-KW"/>
</dbReference>
<gene>
    <name evidence="9" type="ORF">SAMN05421740_104183</name>
</gene>
<dbReference type="GO" id="GO:0004518">
    <property type="term" value="F:nuclease activity"/>
    <property type="evidence" value="ECO:0007669"/>
    <property type="project" value="UniProtKB-KW"/>
</dbReference>
<dbReference type="PANTHER" id="PTHR33653:SF1">
    <property type="entry name" value="RIBONUCLEASE VAPC2"/>
    <property type="match status" value="1"/>
</dbReference>
<dbReference type="EMBL" id="FNZR01000004">
    <property type="protein sequence ID" value="SEL29796.1"/>
    <property type="molecule type" value="Genomic_DNA"/>
</dbReference>
<protein>
    <recommendedName>
        <fullName evidence="8">PIN domain-containing protein</fullName>
    </recommendedName>
</protein>
<dbReference type="RefSeq" id="WP_090605725.1">
    <property type="nucleotide sequence ID" value="NZ_FNZR01000004.1"/>
</dbReference>
<feature type="domain" description="PIN" evidence="8">
    <location>
        <begin position="5"/>
        <end position="120"/>
    </location>
</feature>
<name>A0A1H7P2E9_9SPHI</name>
<dbReference type="AlphaFoldDB" id="A0A1H7P2E9"/>
<reference evidence="10" key="1">
    <citation type="submission" date="2016-10" db="EMBL/GenBank/DDBJ databases">
        <authorList>
            <person name="Varghese N."/>
            <person name="Submissions S."/>
        </authorList>
    </citation>
    <scope>NUCLEOTIDE SEQUENCE [LARGE SCALE GENOMIC DNA]</scope>
    <source>
        <strain evidence="10">Jip14</strain>
    </source>
</reference>
<evidence type="ECO:0000256" key="6">
    <source>
        <dbReference type="ARBA" id="ARBA00022842"/>
    </source>
</evidence>